<proteinExistence type="predicted"/>
<accession>A0A1M6QY58</accession>
<dbReference type="Gene3D" id="3.10.450.50">
    <property type="match status" value="1"/>
</dbReference>
<sequence>MKYIYVLFTLLACSIVNAQLEEEVKVRVAIEQFFYAFNNRNELAIKKLVSPDVLIQTIGLNVQNKMIVRTENFNDLINFIITTPDSISFKEKILDYNIQIDGGMAHVWAPYEFWYNEEFSHCGVNSFQLFKDDDTWKIIYLVDTRRKEECNQVSDKN</sequence>
<gene>
    <name evidence="2" type="ORF">SAMN04488007_2531</name>
</gene>
<dbReference type="EMBL" id="FQZX01000002">
    <property type="protein sequence ID" value="SHK25192.1"/>
    <property type="molecule type" value="Genomic_DNA"/>
</dbReference>
<keyword evidence="3" id="KW-1185">Reference proteome</keyword>
<keyword evidence="1" id="KW-0732">Signal</keyword>
<dbReference type="RefSeq" id="WP_073244676.1">
    <property type="nucleotide sequence ID" value="NZ_FQZX01000002.1"/>
</dbReference>
<dbReference type="InterPro" id="IPR032710">
    <property type="entry name" value="NTF2-like_dom_sf"/>
</dbReference>
<evidence type="ECO:0008006" key="4">
    <source>
        <dbReference type="Google" id="ProtNLM"/>
    </source>
</evidence>
<organism evidence="2 3">
    <name type="scientific">Maribacter aquivivus</name>
    <dbReference type="NCBI Taxonomy" id="228958"/>
    <lineage>
        <taxon>Bacteria</taxon>
        <taxon>Pseudomonadati</taxon>
        <taxon>Bacteroidota</taxon>
        <taxon>Flavobacteriia</taxon>
        <taxon>Flavobacteriales</taxon>
        <taxon>Flavobacteriaceae</taxon>
        <taxon>Maribacter</taxon>
    </lineage>
</organism>
<protein>
    <recommendedName>
        <fullName evidence="4">Lumazine-binding</fullName>
    </recommendedName>
</protein>
<dbReference type="SUPFAM" id="SSF54427">
    <property type="entry name" value="NTF2-like"/>
    <property type="match status" value="1"/>
</dbReference>
<reference evidence="3" key="1">
    <citation type="submission" date="2016-11" db="EMBL/GenBank/DDBJ databases">
        <authorList>
            <person name="Varghese N."/>
            <person name="Submissions S."/>
        </authorList>
    </citation>
    <scope>NUCLEOTIDE SEQUENCE [LARGE SCALE GENOMIC DNA]</scope>
    <source>
        <strain evidence="3">DSM 16478</strain>
    </source>
</reference>
<name>A0A1M6QY58_9FLAO</name>
<evidence type="ECO:0000313" key="3">
    <source>
        <dbReference type="Proteomes" id="UP000184314"/>
    </source>
</evidence>
<evidence type="ECO:0000256" key="1">
    <source>
        <dbReference type="SAM" id="SignalP"/>
    </source>
</evidence>
<dbReference type="OrthoDB" id="117186at2"/>
<evidence type="ECO:0000313" key="2">
    <source>
        <dbReference type="EMBL" id="SHK25192.1"/>
    </source>
</evidence>
<feature type="signal peptide" evidence="1">
    <location>
        <begin position="1"/>
        <end position="18"/>
    </location>
</feature>
<dbReference type="AlphaFoldDB" id="A0A1M6QY58"/>
<dbReference type="STRING" id="228958.SAMN04488007_2531"/>
<dbReference type="Proteomes" id="UP000184314">
    <property type="component" value="Unassembled WGS sequence"/>
</dbReference>
<feature type="chain" id="PRO_5012183960" description="Lumazine-binding" evidence="1">
    <location>
        <begin position="19"/>
        <end position="157"/>
    </location>
</feature>